<dbReference type="SMART" id="SM00878">
    <property type="entry name" value="Biotin_carb_C"/>
    <property type="match status" value="1"/>
</dbReference>
<feature type="domain" description="Biotin carboxylation" evidence="10">
    <location>
        <begin position="3"/>
        <end position="453"/>
    </location>
</feature>
<dbReference type="InterPro" id="IPR050856">
    <property type="entry name" value="Biotin_carboxylase_complex"/>
</dbReference>
<evidence type="ECO:0000256" key="1">
    <source>
        <dbReference type="ARBA" id="ARBA00022598"/>
    </source>
</evidence>
<reference evidence="11 12" key="1">
    <citation type="journal article" date="2018" name="Front. Microbiol.">
        <title>Hydrolytic Capabilities as a Key to Environmental Success: Chitinolytic and Cellulolytic Acidobacteria From Acidic Sub-arctic Soils and Boreal Peatlands.</title>
        <authorList>
            <person name="Belova S.E."/>
            <person name="Ravin N.V."/>
            <person name="Pankratov T.A."/>
            <person name="Rakitin A.L."/>
            <person name="Ivanova A.A."/>
            <person name="Beletsky A.V."/>
            <person name="Mardanov A.V."/>
            <person name="Sinninghe Damste J.S."/>
            <person name="Dedysh S.N."/>
        </authorList>
    </citation>
    <scope>NUCLEOTIDE SEQUENCE [LARGE SCALE GENOMIC DNA]</scope>
    <source>
        <strain evidence="11 12">SBC82</strain>
    </source>
</reference>
<keyword evidence="5" id="KW-0460">Magnesium</keyword>
<dbReference type="Pfam" id="PF00289">
    <property type="entry name" value="Biotin_carb_N"/>
    <property type="match status" value="1"/>
</dbReference>
<proteinExistence type="predicted"/>
<dbReference type="KEGG" id="abas:ACPOL_2311"/>
<keyword evidence="6" id="KW-0092">Biotin</keyword>
<dbReference type="FunFam" id="3.30.470.20:FF:000028">
    <property type="entry name" value="Methylcrotonoyl-CoA carboxylase subunit alpha, mitochondrial"/>
    <property type="match status" value="1"/>
</dbReference>
<dbReference type="Pfam" id="PF02785">
    <property type="entry name" value="Biotin_carb_C"/>
    <property type="match status" value="1"/>
</dbReference>
<feature type="region of interest" description="Disordered" evidence="8">
    <location>
        <begin position="490"/>
        <end position="519"/>
    </location>
</feature>
<evidence type="ECO:0000313" key="11">
    <source>
        <dbReference type="EMBL" id="AXC11635.1"/>
    </source>
</evidence>
<evidence type="ECO:0000256" key="3">
    <source>
        <dbReference type="ARBA" id="ARBA00022741"/>
    </source>
</evidence>
<dbReference type="Gene3D" id="3.30.470.20">
    <property type="entry name" value="ATP-grasp fold, B domain"/>
    <property type="match status" value="1"/>
</dbReference>
<dbReference type="SUPFAM" id="SSF56059">
    <property type="entry name" value="Glutathione synthetase ATP-binding domain-like"/>
    <property type="match status" value="1"/>
</dbReference>
<dbReference type="SUPFAM" id="SSF51246">
    <property type="entry name" value="Rudiment single hybrid motif"/>
    <property type="match status" value="1"/>
</dbReference>
<feature type="compositionally biased region" description="Basic and acidic residues" evidence="8">
    <location>
        <begin position="490"/>
        <end position="499"/>
    </location>
</feature>
<name>A0A2Z5FZ04_9BACT</name>
<accession>A0A2Z5FZ04</accession>
<dbReference type="FunFam" id="3.40.50.20:FF:000010">
    <property type="entry name" value="Propionyl-CoA carboxylase subunit alpha"/>
    <property type="match status" value="1"/>
</dbReference>
<dbReference type="Pfam" id="PF02786">
    <property type="entry name" value="CPSase_L_D2"/>
    <property type="match status" value="1"/>
</dbReference>
<keyword evidence="4 7" id="KW-0067">ATP-binding</keyword>
<keyword evidence="3 7" id="KW-0547">Nucleotide-binding</keyword>
<keyword evidence="1" id="KW-0436">Ligase</keyword>
<dbReference type="PROSITE" id="PS00866">
    <property type="entry name" value="CPSASE_1"/>
    <property type="match status" value="1"/>
</dbReference>
<dbReference type="GO" id="GO:0005524">
    <property type="term" value="F:ATP binding"/>
    <property type="evidence" value="ECO:0007669"/>
    <property type="project" value="UniProtKB-UniRule"/>
</dbReference>
<sequence>MANIGKVLVANRGEIALRIIRACRELDIRTVALYSDADRAAPHVLAAHEAYRLGPAPAIDSYLRGDLILDIARRSSADAIHPGYGFLSENADFAESCEAAGVKFIGPGAAAMRALGSKTLARQAADAIGIPRVPGSTTGLRSQEEALKVALQIGYPVMLKAAAGGGGKGMRAVRNADEMESAYAGASSEAERAFGSAEVYLEKLIDRPRHIEIQILADQQGNCIHLGERDCSIQRRHQKVIEEAPSAIMDDQTRQSMGKAAVRLAQSAGYCNAGTVEFLLERQANGRPGNFYFLEMNTRLQVEHPVTELVTGLDLVHLQIAIAEGKPLPLSQQEVEHRGHAIECRIYAEDHENGFMPSPGTITRLLQPSGPGIREDSGIYEGWSVPLDYDPMLSKLIAYAPTRAMAIARMLRALEEYAIGGIRTNLGLFARILREPDFQAGEIDTGYLDRLLSQEPPEIVRSPISLPDKVPAFPNLDVATLAAGFFSSRSRADRQDGESHPANNSSQWKQTARREGLRS</sequence>
<dbReference type="PROSITE" id="PS00867">
    <property type="entry name" value="CPSASE_2"/>
    <property type="match status" value="1"/>
</dbReference>
<dbReference type="NCBIfam" id="NF006367">
    <property type="entry name" value="PRK08591.1"/>
    <property type="match status" value="1"/>
</dbReference>
<dbReference type="FunFam" id="3.30.1490.20:FF:000018">
    <property type="entry name" value="Biotin carboxylase"/>
    <property type="match status" value="1"/>
</dbReference>
<dbReference type="OrthoDB" id="9769961at2"/>
<evidence type="ECO:0000256" key="8">
    <source>
        <dbReference type="SAM" id="MobiDB-lite"/>
    </source>
</evidence>
<gene>
    <name evidence="11" type="ORF">ACPOL_2311</name>
</gene>
<dbReference type="InterPro" id="IPR011764">
    <property type="entry name" value="Biotin_carboxylation_dom"/>
</dbReference>
<evidence type="ECO:0000256" key="7">
    <source>
        <dbReference type="PROSITE-ProRule" id="PRU00409"/>
    </source>
</evidence>
<evidence type="ECO:0000256" key="6">
    <source>
        <dbReference type="ARBA" id="ARBA00023267"/>
    </source>
</evidence>
<dbReference type="InterPro" id="IPR016185">
    <property type="entry name" value="PreATP-grasp_dom_sf"/>
</dbReference>
<feature type="compositionally biased region" description="Polar residues" evidence="8">
    <location>
        <begin position="501"/>
        <end position="510"/>
    </location>
</feature>
<evidence type="ECO:0000256" key="4">
    <source>
        <dbReference type="ARBA" id="ARBA00022840"/>
    </source>
</evidence>
<dbReference type="AlphaFoldDB" id="A0A2Z5FZ04"/>
<dbReference type="GO" id="GO:0046872">
    <property type="term" value="F:metal ion binding"/>
    <property type="evidence" value="ECO:0007669"/>
    <property type="project" value="UniProtKB-KW"/>
</dbReference>
<dbReference type="PANTHER" id="PTHR18866">
    <property type="entry name" value="CARBOXYLASE:PYRUVATE/ACETYL-COA/PROPIONYL-COA CARBOXYLASE"/>
    <property type="match status" value="1"/>
</dbReference>
<dbReference type="InterPro" id="IPR005482">
    <property type="entry name" value="Biotin_COase_C"/>
</dbReference>
<dbReference type="PROSITE" id="PS50979">
    <property type="entry name" value="BC"/>
    <property type="match status" value="1"/>
</dbReference>
<dbReference type="GO" id="GO:0016874">
    <property type="term" value="F:ligase activity"/>
    <property type="evidence" value="ECO:0007669"/>
    <property type="project" value="UniProtKB-KW"/>
</dbReference>
<feature type="domain" description="ATP-grasp" evidence="9">
    <location>
        <begin position="122"/>
        <end position="324"/>
    </location>
</feature>
<dbReference type="SUPFAM" id="SSF52440">
    <property type="entry name" value="PreATP-grasp domain"/>
    <property type="match status" value="1"/>
</dbReference>
<keyword evidence="2" id="KW-0479">Metal-binding</keyword>
<protein>
    <submittedName>
        <fullName evidence="11">Methylcrotonyl-CoA carboxylase biotin-containing subunit</fullName>
    </submittedName>
</protein>
<dbReference type="InterPro" id="IPR005481">
    <property type="entry name" value="BC-like_N"/>
</dbReference>
<keyword evidence="12" id="KW-1185">Reference proteome</keyword>
<dbReference type="RefSeq" id="WP_114207054.1">
    <property type="nucleotide sequence ID" value="NZ_CP030840.1"/>
</dbReference>
<dbReference type="EMBL" id="CP030840">
    <property type="protein sequence ID" value="AXC11635.1"/>
    <property type="molecule type" value="Genomic_DNA"/>
</dbReference>
<evidence type="ECO:0000313" key="12">
    <source>
        <dbReference type="Proteomes" id="UP000253606"/>
    </source>
</evidence>
<organism evidence="11 12">
    <name type="scientific">Acidisarcina polymorpha</name>
    <dbReference type="NCBI Taxonomy" id="2211140"/>
    <lineage>
        <taxon>Bacteria</taxon>
        <taxon>Pseudomonadati</taxon>
        <taxon>Acidobacteriota</taxon>
        <taxon>Terriglobia</taxon>
        <taxon>Terriglobales</taxon>
        <taxon>Acidobacteriaceae</taxon>
        <taxon>Acidisarcina</taxon>
    </lineage>
</organism>
<evidence type="ECO:0000259" key="9">
    <source>
        <dbReference type="PROSITE" id="PS50975"/>
    </source>
</evidence>
<dbReference type="Proteomes" id="UP000253606">
    <property type="component" value="Chromosome"/>
</dbReference>
<evidence type="ECO:0000256" key="5">
    <source>
        <dbReference type="ARBA" id="ARBA00022842"/>
    </source>
</evidence>
<dbReference type="InterPro" id="IPR011761">
    <property type="entry name" value="ATP-grasp"/>
</dbReference>
<evidence type="ECO:0000256" key="2">
    <source>
        <dbReference type="ARBA" id="ARBA00022723"/>
    </source>
</evidence>
<dbReference type="PROSITE" id="PS50975">
    <property type="entry name" value="ATP_GRASP"/>
    <property type="match status" value="1"/>
</dbReference>
<evidence type="ECO:0000259" key="10">
    <source>
        <dbReference type="PROSITE" id="PS50979"/>
    </source>
</evidence>
<dbReference type="InterPro" id="IPR005479">
    <property type="entry name" value="CPAse_ATP-bd"/>
</dbReference>
<dbReference type="PANTHER" id="PTHR18866:SF127">
    <property type="match status" value="1"/>
</dbReference>
<dbReference type="InterPro" id="IPR011054">
    <property type="entry name" value="Rudment_hybrid_motif"/>
</dbReference>